<dbReference type="Proteomes" id="UP000498980">
    <property type="component" value="Unassembled WGS sequence"/>
</dbReference>
<accession>A0A7J0C003</accession>
<keyword evidence="2" id="KW-1185">Reference proteome</keyword>
<gene>
    <name evidence="1" type="ORF">Sfulv_01050</name>
</gene>
<comment type="caution">
    <text evidence="1">The sequence shown here is derived from an EMBL/GenBank/DDBJ whole genome shotgun (WGS) entry which is preliminary data.</text>
</comment>
<reference evidence="1 2" key="1">
    <citation type="submission" date="2020-05" db="EMBL/GenBank/DDBJ databases">
        <title>Whole genome shotgun sequence of Streptomyces fulvorobeus NBRC 15897.</title>
        <authorList>
            <person name="Komaki H."/>
            <person name="Tamura T."/>
        </authorList>
    </citation>
    <scope>NUCLEOTIDE SEQUENCE [LARGE SCALE GENOMIC DNA]</scope>
    <source>
        <strain evidence="1 2">NBRC 15897</strain>
    </source>
</reference>
<dbReference type="EMBL" id="BLWC01000001">
    <property type="protein sequence ID" value="GFM95294.1"/>
    <property type="molecule type" value="Genomic_DNA"/>
</dbReference>
<evidence type="ECO:0000313" key="1">
    <source>
        <dbReference type="EMBL" id="GFM95294.1"/>
    </source>
</evidence>
<name>A0A7J0C003_9ACTN</name>
<sequence>MTGGRFRAGLAGAGVPLEAAAGFDAGQEPLVGSVVLAGVHEEGVGGLDGAQVFGVGVEVPLASLLGGEAGAKAMNGGKGVKPM</sequence>
<evidence type="ECO:0000313" key="2">
    <source>
        <dbReference type="Proteomes" id="UP000498980"/>
    </source>
</evidence>
<proteinExistence type="predicted"/>
<protein>
    <submittedName>
        <fullName evidence="1">Uncharacterized protein</fullName>
    </submittedName>
</protein>
<dbReference type="RefSeq" id="WP_173310227.1">
    <property type="nucleotide sequence ID" value="NZ_BLWC01000001.1"/>
</dbReference>
<dbReference type="AlphaFoldDB" id="A0A7J0C003"/>
<organism evidence="1 2">
    <name type="scientific">Streptomyces fulvorobeus</name>
    <dbReference type="NCBI Taxonomy" id="284028"/>
    <lineage>
        <taxon>Bacteria</taxon>
        <taxon>Bacillati</taxon>
        <taxon>Actinomycetota</taxon>
        <taxon>Actinomycetes</taxon>
        <taxon>Kitasatosporales</taxon>
        <taxon>Streptomycetaceae</taxon>
        <taxon>Streptomyces</taxon>
    </lineage>
</organism>